<comment type="caution">
    <text evidence="2">The sequence shown here is derived from an EMBL/GenBank/DDBJ whole genome shotgun (WGS) entry which is preliminary data.</text>
</comment>
<reference evidence="2 3" key="2">
    <citation type="journal article" date="2021" name="Curr. Genet.">
        <title>Genetic response to nitrogen starvation in the aggressive Eucalyptus foliar pathogen Teratosphaeria destructans.</title>
        <authorList>
            <person name="Havenga M."/>
            <person name="Wingfield B.D."/>
            <person name="Wingfield M.J."/>
            <person name="Dreyer L.L."/>
            <person name="Roets F."/>
            <person name="Aylward J."/>
        </authorList>
    </citation>
    <scope>NUCLEOTIDE SEQUENCE [LARGE SCALE GENOMIC DNA]</scope>
    <source>
        <strain evidence="2">CMW44962</strain>
    </source>
</reference>
<organism evidence="2 3">
    <name type="scientific">Teratosphaeria destructans</name>
    <dbReference type="NCBI Taxonomy" id="418781"/>
    <lineage>
        <taxon>Eukaryota</taxon>
        <taxon>Fungi</taxon>
        <taxon>Dikarya</taxon>
        <taxon>Ascomycota</taxon>
        <taxon>Pezizomycotina</taxon>
        <taxon>Dothideomycetes</taxon>
        <taxon>Dothideomycetidae</taxon>
        <taxon>Mycosphaerellales</taxon>
        <taxon>Teratosphaeriaceae</taxon>
        <taxon>Teratosphaeria</taxon>
    </lineage>
</organism>
<reference evidence="2 3" key="1">
    <citation type="journal article" date="2018" name="IMA Fungus">
        <title>IMA Genome-F 10: Nine draft genome sequences of Claviceps purpurea s.lat., including C. arundinis, C. humidiphila, and C. cf. spartinae, pseudomolecules for the pitch canker pathogen Fusarium circinatum, draft genome of Davidsoniella eucalypti, Grosmannia galeiformis, Quambalaria eucalypti, and Teratosphaeria destructans.</title>
        <authorList>
            <person name="Wingfield B.D."/>
            <person name="Liu M."/>
            <person name="Nguyen H.D."/>
            <person name="Lane F.A."/>
            <person name="Morgan S.W."/>
            <person name="De Vos L."/>
            <person name="Wilken P.M."/>
            <person name="Duong T.A."/>
            <person name="Aylward J."/>
            <person name="Coetzee M.P."/>
            <person name="Dadej K."/>
            <person name="De Beer Z.W."/>
            <person name="Findlay W."/>
            <person name="Havenga M."/>
            <person name="Kolarik M."/>
            <person name="Menzies J.G."/>
            <person name="Naidoo K."/>
            <person name="Pochopski O."/>
            <person name="Shoukouhi P."/>
            <person name="Santana Q.C."/>
            <person name="Seifert K.A."/>
            <person name="Soal N."/>
            <person name="Steenkamp E.T."/>
            <person name="Tatham C.T."/>
            <person name="van der Nest M.A."/>
            <person name="Wingfield M.J."/>
        </authorList>
    </citation>
    <scope>NUCLEOTIDE SEQUENCE [LARGE SCALE GENOMIC DNA]</scope>
    <source>
        <strain evidence="2">CMW44962</strain>
    </source>
</reference>
<dbReference type="OrthoDB" id="3650836at2759"/>
<dbReference type="EMBL" id="RIBY02002389">
    <property type="protein sequence ID" value="KAH9817383.1"/>
    <property type="molecule type" value="Genomic_DNA"/>
</dbReference>
<keyword evidence="3" id="KW-1185">Reference proteome</keyword>
<name>A0A9W7VYR6_9PEZI</name>
<evidence type="ECO:0000256" key="1">
    <source>
        <dbReference type="SAM" id="MobiDB-lite"/>
    </source>
</evidence>
<gene>
    <name evidence="2" type="ORF">Tdes44962_MAKER05507</name>
</gene>
<dbReference type="Proteomes" id="UP001138500">
    <property type="component" value="Unassembled WGS sequence"/>
</dbReference>
<evidence type="ECO:0000313" key="3">
    <source>
        <dbReference type="Proteomes" id="UP001138500"/>
    </source>
</evidence>
<protein>
    <submittedName>
        <fullName evidence="2">Uncharacterized protein</fullName>
    </submittedName>
</protein>
<dbReference type="InterPro" id="IPR038883">
    <property type="entry name" value="AN11006-like"/>
</dbReference>
<evidence type="ECO:0000313" key="2">
    <source>
        <dbReference type="EMBL" id="KAH9817383.1"/>
    </source>
</evidence>
<sequence>MTSGKPSFASVEARAEDDCQQLLACLSILEGAVMQLAFNEQHELTTYSIPPARGQRFLQDAGFLPMTGTTEQSTFAFFDLPAELRNVIYEHVFRYPVDGLYFEKCKPSGDAFLLRADSLQNQIQNGGRRIPRYAPSNLARTKPIKQILSPRLTNKQFNVEGTPFFFSINRFIFGSHQSMARALGQIGKNKQYIEQIGVHVSVRRVPVDAPRSLGLLFLCDNLKRLIIDIDEDIYIRRASAEERQIQRMPGFGALGKLRGLAHVEFLNCPMIESLLKEKMMAPKKTDQGASRPGKGQKRRSSQDSAQDDDPTNVQAGDGANKRRR</sequence>
<dbReference type="PANTHER" id="PTHR42085">
    <property type="entry name" value="F-BOX DOMAIN-CONTAINING PROTEIN"/>
    <property type="match status" value="1"/>
</dbReference>
<dbReference type="AlphaFoldDB" id="A0A9W7VYR6"/>
<dbReference type="PANTHER" id="PTHR42085:SF2">
    <property type="entry name" value="F-BOX DOMAIN-CONTAINING PROTEIN"/>
    <property type="match status" value="1"/>
</dbReference>
<feature type="region of interest" description="Disordered" evidence="1">
    <location>
        <begin position="279"/>
        <end position="324"/>
    </location>
</feature>
<proteinExistence type="predicted"/>
<accession>A0A9W7VYR6</accession>